<keyword evidence="2" id="KW-1185">Reference proteome</keyword>
<protein>
    <submittedName>
        <fullName evidence="1">Uncharacterized protein</fullName>
    </submittedName>
</protein>
<reference evidence="2" key="1">
    <citation type="submission" date="2017-06" db="EMBL/GenBank/DDBJ databases">
        <title>Genome analysis of Fimbriiglobus ruber SP5, the first member of the order Planctomycetales with confirmed chitinolytic capability.</title>
        <authorList>
            <person name="Ravin N.V."/>
            <person name="Rakitin A.L."/>
            <person name="Ivanova A.A."/>
            <person name="Beletsky A.V."/>
            <person name="Kulichevskaya I.S."/>
            <person name="Mardanov A.V."/>
            <person name="Dedysh S.N."/>
        </authorList>
    </citation>
    <scope>NUCLEOTIDE SEQUENCE [LARGE SCALE GENOMIC DNA]</scope>
    <source>
        <strain evidence="2">SP5</strain>
    </source>
</reference>
<comment type="caution">
    <text evidence="1">The sequence shown here is derived from an EMBL/GenBank/DDBJ whole genome shotgun (WGS) entry which is preliminary data.</text>
</comment>
<accession>A0A225DZN9</accession>
<name>A0A225DZN9_9BACT</name>
<gene>
    <name evidence="1" type="ORF">FRUB_00510</name>
</gene>
<proteinExistence type="predicted"/>
<dbReference type="EMBL" id="NIDE01000001">
    <property type="protein sequence ID" value="OWK46811.1"/>
    <property type="molecule type" value="Genomic_DNA"/>
</dbReference>
<organism evidence="1 2">
    <name type="scientific">Fimbriiglobus ruber</name>
    <dbReference type="NCBI Taxonomy" id="1908690"/>
    <lineage>
        <taxon>Bacteria</taxon>
        <taxon>Pseudomonadati</taxon>
        <taxon>Planctomycetota</taxon>
        <taxon>Planctomycetia</taxon>
        <taxon>Gemmatales</taxon>
        <taxon>Gemmataceae</taxon>
        <taxon>Fimbriiglobus</taxon>
    </lineage>
</organism>
<sequence>MLEMVPQTPPVVRARDGMDAWSELSGHVQSWDMFSTGNLPASVFLEVDIRFANGDIVTVRSPFEPQDPVSAVRPPVIYNRVFNYEMRLGLLHQFMLAEAIPKDADEWRKTAFKFVRQNNWYMRAYLKCVWADYRAAHPDAPEDVELVLKARQHRNFRDRVRSAEEITPTVWPSARWLPARAEDPAFLPIEAYDPVDRVFVRLPAGEQP</sequence>
<evidence type="ECO:0000313" key="2">
    <source>
        <dbReference type="Proteomes" id="UP000214646"/>
    </source>
</evidence>
<dbReference type="Proteomes" id="UP000214646">
    <property type="component" value="Unassembled WGS sequence"/>
</dbReference>
<dbReference type="AlphaFoldDB" id="A0A225DZN9"/>
<evidence type="ECO:0000313" key="1">
    <source>
        <dbReference type="EMBL" id="OWK46811.1"/>
    </source>
</evidence>